<evidence type="ECO:0000313" key="3">
    <source>
        <dbReference type="Proteomes" id="UP000294555"/>
    </source>
</evidence>
<accession>A0A4R1N9X9</accession>
<gene>
    <name evidence="2" type="ORF">EZJ58_1570</name>
</gene>
<keyword evidence="1" id="KW-1133">Transmembrane helix</keyword>
<dbReference type="GO" id="GO:0016020">
    <property type="term" value="C:membrane"/>
    <property type="evidence" value="ECO:0007669"/>
    <property type="project" value="InterPro"/>
</dbReference>
<dbReference type="OrthoDB" id="8527964at2"/>
<keyword evidence="1" id="KW-0472">Membrane</keyword>
<dbReference type="PANTHER" id="PTHR38457">
    <property type="entry name" value="REGULATOR ABRB-RELATED"/>
    <property type="match status" value="1"/>
</dbReference>
<evidence type="ECO:0000313" key="2">
    <source>
        <dbReference type="EMBL" id="TCL03497.1"/>
    </source>
</evidence>
<feature type="transmembrane region" description="Helical" evidence="1">
    <location>
        <begin position="158"/>
        <end position="179"/>
    </location>
</feature>
<evidence type="ECO:0000256" key="1">
    <source>
        <dbReference type="SAM" id="Phobius"/>
    </source>
</evidence>
<dbReference type="InterPro" id="IPR017516">
    <property type="entry name" value="AbrB_dup"/>
</dbReference>
<dbReference type="PANTHER" id="PTHR38457:SF1">
    <property type="entry name" value="REGULATOR ABRB-RELATED"/>
    <property type="match status" value="1"/>
</dbReference>
<dbReference type="PIRSF" id="PIRSF038991">
    <property type="entry name" value="Protein_AbrB"/>
    <property type="match status" value="1"/>
</dbReference>
<dbReference type="AlphaFoldDB" id="A0A4R1N9X9"/>
<feature type="transmembrane region" description="Helical" evidence="1">
    <location>
        <begin position="199"/>
        <end position="215"/>
    </location>
</feature>
<feature type="transmembrane region" description="Helical" evidence="1">
    <location>
        <begin position="221"/>
        <end position="239"/>
    </location>
</feature>
<name>A0A4R1N9X9_9GAMM</name>
<comment type="caution">
    <text evidence="2">The sequence shown here is derived from an EMBL/GenBank/DDBJ whole genome shotgun (WGS) entry which is preliminary data.</text>
</comment>
<dbReference type="Proteomes" id="UP000294555">
    <property type="component" value="Unassembled WGS sequence"/>
</dbReference>
<dbReference type="EMBL" id="SJOI01000001">
    <property type="protein sequence ID" value="TCL03497.1"/>
    <property type="molecule type" value="Genomic_DNA"/>
</dbReference>
<feature type="transmembrane region" description="Helical" evidence="1">
    <location>
        <begin position="94"/>
        <end position="117"/>
    </location>
</feature>
<feature type="transmembrane region" description="Helical" evidence="1">
    <location>
        <begin position="72"/>
        <end position="88"/>
    </location>
</feature>
<organism evidence="2 3">
    <name type="scientific">Sodalis ligni</name>
    <dbReference type="NCBI Taxonomy" id="2697027"/>
    <lineage>
        <taxon>Bacteria</taxon>
        <taxon>Pseudomonadati</taxon>
        <taxon>Pseudomonadota</taxon>
        <taxon>Gammaproteobacteria</taxon>
        <taxon>Enterobacterales</taxon>
        <taxon>Bruguierivoracaceae</taxon>
        <taxon>Sodalis</taxon>
    </lineage>
</organism>
<dbReference type="GO" id="GO:0010468">
    <property type="term" value="P:regulation of gene expression"/>
    <property type="evidence" value="ECO:0007669"/>
    <property type="project" value="InterPro"/>
</dbReference>
<feature type="transmembrane region" description="Helical" evidence="1">
    <location>
        <begin position="251"/>
        <end position="274"/>
    </location>
</feature>
<dbReference type="NCBIfam" id="TIGR03082">
    <property type="entry name" value="Gneg_AbrB_dup"/>
    <property type="match status" value="1"/>
</dbReference>
<reference evidence="2 3" key="1">
    <citation type="submission" date="2019-02" db="EMBL/GenBank/DDBJ databases">
        <title>Investigation of anaerobic lignin degradation for improved lignocellulosic biofuels.</title>
        <authorList>
            <person name="Deangelis K."/>
        </authorList>
    </citation>
    <scope>NUCLEOTIDE SEQUENCE [LARGE SCALE GENOMIC DNA]</scope>
    <source>
        <strain evidence="2 3">159R</strain>
    </source>
</reference>
<keyword evidence="3" id="KW-1185">Reference proteome</keyword>
<feature type="transmembrane region" description="Helical" evidence="1">
    <location>
        <begin position="39"/>
        <end position="60"/>
    </location>
</feature>
<dbReference type="Pfam" id="PF05145">
    <property type="entry name" value="AbrB"/>
    <property type="match status" value="1"/>
</dbReference>
<proteinExistence type="predicted"/>
<protein>
    <submittedName>
        <fullName evidence="2">Membrane AbrB-like protein</fullName>
    </submittedName>
</protein>
<keyword evidence="1" id="KW-0812">Transmembrane</keyword>
<feature type="transmembrane region" description="Helical" evidence="1">
    <location>
        <begin position="12"/>
        <end position="33"/>
    </location>
</feature>
<dbReference type="InterPro" id="IPR007820">
    <property type="entry name" value="AbrB_fam"/>
</dbReference>
<sequence>MVNMTIPQTSHRFAYLSMMLLLSALIGAALEAVDFKLGWMFGGVCGAALTSYFLMPAMTLSGKLYIGNMRQAGQAILGGGIGCLLHFSDIGRLGWFFFDIFFMMVISLISSFVLAVLYSLISTRQTVKTTFFSTLPGGIGIMANLAKEYGANAELVAILQSVRILSVVVFIPFLLRNLLHIDIDAIPAIHGESHSGHDIFSTVLILLFAMAGYYMGKKLHIASPSLIGPMLLAIIVNNLMPGQLSITMPSLLSHIAQILLGVTIGHGIISRLFFIKLRDLIIGLFSIVLLLLFAVAIAALFRLVADVDWQTAILSTAPGGAAEMIVLAKTLNTHLEIVVTAQVVRQIMVNALVPLWVVLSDRMENVLRKGAMDKEI</sequence>
<feature type="transmembrane region" description="Helical" evidence="1">
    <location>
        <begin position="280"/>
        <end position="301"/>
    </location>
</feature>